<gene>
    <name evidence="1" type="ORF">CNEO2_1310003</name>
</gene>
<dbReference type="EMBL" id="CAMTCP010000035">
    <property type="protein sequence ID" value="CAI3542235.1"/>
    <property type="molecule type" value="Genomic_DNA"/>
</dbReference>
<sequence>MRYRILDSNDDYQFGKGQQNITYGTYAVAQAIKTRIKLLKGEWWENTEEGLPLFQKILGQSGNNENLAIADSLIKERIVDTPDVLSITRFNSNYENRNYSFNCSVSTKYGEIEISLTL</sequence>
<evidence type="ECO:0008006" key="3">
    <source>
        <dbReference type="Google" id="ProtNLM"/>
    </source>
</evidence>
<dbReference type="Proteomes" id="UP001189143">
    <property type="component" value="Unassembled WGS sequence"/>
</dbReference>
<protein>
    <recommendedName>
        <fullName evidence="3">DUF2634 domain-containing protein</fullName>
    </recommendedName>
</protein>
<dbReference type="Pfam" id="PF10934">
    <property type="entry name" value="Sheath_initiator"/>
    <property type="match status" value="1"/>
</dbReference>
<dbReference type="AlphaFoldDB" id="A0AAD1YC29"/>
<organism evidence="1 2">
    <name type="scientific">Clostridium neonatale</name>
    <dbReference type="NCBI Taxonomy" id="137838"/>
    <lineage>
        <taxon>Bacteria</taxon>
        <taxon>Bacillati</taxon>
        <taxon>Bacillota</taxon>
        <taxon>Clostridia</taxon>
        <taxon>Eubacteriales</taxon>
        <taxon>Clostridiaceae</taxon>
        <taxon>Clostridium</taxon>
    </lineage>
</organism>
<comment type="caution">
    <text evidence="1">The sequence shown here is derived from an EMBL/GenBank/DDBJ whole genome shotgun (WGS) entry which is preliminary data.</text>
</comment>
<dbReference type="RefSeq" id="WP_317049010.1">
    <property type="nucleotide sequence ID" value="NZ_CAMRXC010000036.1"/>
</dbReference>
<dbReference type="InterPro" id="IPR020288">
    <property type="entry name" value="Sheath_initiator"/>
</dbReference>
<proteinExistence type="predicted"/>
<accession>A0AAD1YC29</accession>
<reference evidence="1" key="1">
    <citation type="submission" date="2022-10" db="EMBL/GenBank/DDBJ databases">
        <authorList>
            <person name="Aires J."/>
            <person name="Mesa V."/>
        </authorList>
    </citation>
    <scope>NUCLEOTIDE SEQUENCE</scope>
    <source>
        <strain evidence="1">Clostridium neonatale JD116</strain>
    </source>
</reference>
<evidence type="ECO:0000313" key="2">
    <source>
        <dbReference type="Proteomes" id="UP001189143"/>
    </source>
</evidence>
<name>A0AAD1YC29_9CLOT</name>
<evidence type="ECO:0000313" key="1">
    <source>
        <dbReference type="EMBL" id="CAI3542235.1"/>
    </source>
</evidence>